<sequence>MAVATAVMSAVRGPRPRLLLEVRIPLSSSKAVPVVRRGPAARTRLGEAPRGPEVASVAPSL</sequence>
<gene>
    <name evidence="1" type="ORF">GCM10010302_67070</name>
</gene>
<evidence type="ECO:0000313" key="1">
    <source>
        <dbReference type="EMBL" id="GAA0318614.1"/>
    </source>
</evidence>
<organism evidence="1 2">
    <name type="scientific">Streptomyces polychromogenes</name>
    <dbReference type="NCBI Taxonomy" id="67342"/>
    <lineage>
        <taxon>Bacteria</taxon>
        <taxon>Bacillati</taxon>
        <taxon>Actinomycetota</taxon>
        <taxon>Actinomycetes</taxon>
        <taxon>Kitasatosporales</taxon>
        <taxon>Streptomycetaceae</taxon>
        <taxon>Streptomyces</taxon>
    </lineage>
</organism>
<protein>
    <submittedName>
        <fullName evidence="1">Uncharacterized protein</fullName>
    </submittedName>
</protein>
<proteinExistence type="predicted"/>
<dbReference type="Proteomes" id="UP001501867">
    <property type="component" value="Unassembled WGS sequence"/>
</dbReference>
<comment type="caution">
    <text evidence="1">The sequence shown here is derived from an EMBL/GenBank/DDBJ whole genome shotgun (WGS) entry which is preliminary data.</text>
</comment>
<evidence type="ECO:0000313" key="2">
    <source>
        <dbReference type="Proteomes" id="UP001501867"/>
    </source>
</evidence>
<reference evidence="1 2" key="1">
    <citation type="journal article" date="2019" name="Int. J. Syst. Evol. Microbiol.">
        <title>The Global Catalogue of Microorganisms (GCM) 10K type strain sequencing project: providing services to taxonomists for standard genome sequencing and annotation.</title>
        <authorList>
            <consortium name="The Broad Institute Genomics Platform"/>
            <consortium name="The Broad Institute Genome Sequencing Center for Infectious Disease"/>
            <person name="Wu L."/>
            <person name="Ma J."/>
        </authorList>
    </citation>
    <scope>NUCLEOTIDE SEQUENCE [LARGE SCALE GENOMIC DNA]</scope>
    <source>
        <strain evidence="1 2">JCM 4505</strain>
    </source>
</reference>
<name>A0ABN0VVW0_9ACTN</name>
<keyword evidence="2" id="KW-1185">Reference proteome</keyword>
<accession>A0ABN0VVW0</accession>
<dbReference type="EMBL" id="BAAABV010000028">
    <property type="protein sequence ID" value="GAA0318614.1"/>
    <property type="molecule type" value="Genomic_DNA"/>
</dbReference>